<dbReference type="WBParaSite" id="ALUE_0000972601-mRNA-1">
    <property type="protein sequence ID" value="ALUE_0000972601-mRNA-1"/>
    <property type="gene ID" value="ALUE_0000972601"/>
</dbReference>
<sequence length="94" mass="10788">MRLCVYVCDRSDRFPIEFALNWSRFRGHHGRVALMRLSRRRPTVPIERQSVSQFRQPTGAMALGPTGYMPTTLNAFGQGALVFLGLSSRKRYQL</sequence>
<evidence type="ECO:0000313" key="1">
    <source>
        <dbReference type="Proteomes" id="UP000036681"/>
    </source>
</evidence>
<organism evidence="1 2">
    <name type="scientific">Ascaris lumbricoides</name>
    <name type="common">Giant roundworm</name>
    <dbReference type="NCBI Taxonomy" id="6252"/>
    <lineage>
        <taxon>Eukaryota</taxon>
        <taxon>Metazoa</taxon>
        <taxon>Ecdysozoa</taxon>
        <taxon>Nematoda</taxon>
        <taxon>Chromadorea</taxon>
        <taxon>Rhabditida</taxon>
        <taxon>Spirurina</taxon>
        <taxon>Ascaridomorpha</taxon>
        <taxon>Ascaridoidea</taxon>
        <taxon>Ascarididae</taxon>
        <taxon>Ascaris</taxon>
    </lineage>
</organism>
<name>A0A0M3I0P3_ASCLU</name>
<accession>A0A0M3I0P3</accession>
<evidence type="ECO:0000313" key="2">
    <source>
        <dbReference type="WBParaSite" id="ALUE_0000972601-mRNA-1"/>
    </source>
</evidence>
<dbReference type="AlphaFoldDB" id="A0A0M3I0P3"/>
<keyword evidence="1" id="KW-1185">Reference proteome</keyword>
<reference evidence="2" key="1">
    <citation type="submission" date="2017-02" db="UniProtKB">
        <authorList>
            <consortium name="WormBaseParasite"/>
        </authorList>
    </citation>
    <scope>IDENTIFICATION</scope>
</reference>
<dbReference type="Proteomes" id="UP000036681">
    <property type="component" value="Unplaced"/>
</dbReference>
<proteinExistence type="predicted"/>
<protein>
    <submittedName>
        <fullName evidence="2">Protein of unassigned function</fullName>
    </submittedName>
</protein>